<evidence type="ECO:0000313" key="6">
    <source>
        <dbReference type="EMBL" id="VVB05377.1"/>
    </source>
</evidence>
<feature type="transmembrane region" description="Helical" evidence="4">
    <location>
        <begin position="12"/>
        <end position="31"/>
    </location>
</feature>
<keyword evidence="3" id="KW-0862">Zinc</keyword>
<feature type="domain" description="MYND-type" evidence="5">
    <location>
        <begin position="55"/>
        <end position="75"/>
    </location>
</feature>
<keyword evidence="1" id="KW-0479">Metal-binding</keyword>
<gene>
    <name evidence="6" type="ORF">ANE_LOCUS15821</name>
</gene>
<protein>
    <recommendedName>
        <fullName evidence="5">MYND-type domain-containing protein</fullName>
    </recommendedName>
</protein>
<dbReference type="OrthoDB" id="980994at2759"/>
<name>A0A565BVG4_9BRAS</name>
<dbReference type="AlphaFoldDB" id="A0A565BVG4"/>
<keyword evidence="2" id="KW-0863">Zinc-finger</keyword>
<dbReference type="Gene3D" id="6.10.140.2220">
    <property type="match status" value="1"/>
</dbReference>
<dbReference type="Proteomes" id="UP000489600">
    <property type="component" value="Unassembled WGS sequence"/>
</dbReference>
<comment type="caution">
    <text evidence="6">The sequence shown here is derived from an EMBL/GenBank/DDBJ whole genome shotgun (WGS) entry which is preliminary data.</text>
</comment>
<keyword evidence="4" id="KW-0472">Membrane</keyword>
<dbReference type="GO" id="GO:0008270">
    <property type="term" value="F:zinc ion binding"/>
    <property type="evidence" value="ECO:0007669"/>
    <property type="project" value="UniProtKB-KW"/>
</dbReference>
<evidence type="ECO:0000256" key="4">
    <source>
        <dbReference type="SAM" id="Phobius"/>
    </source>
</evidence>
<keyword evidence="7" id="KW-1185">Reference proteome</keyword>
<sequence length="86" mass="9490">MHEVGLPLDLNFFTQLILTLFFLSLGLLNFVKRTVAKYFEVSGSSDFMVLDAGECAVCGKATTKKCSRCKSVRYCISSAVRLELGT</sequence>
<reference evidence="6" key="1">
    <citation type="submission" date="2019-07" db="EMBL/GenBank/DDBJ databases">
        <authorList>
            <person name="Dittberner H."/>
        </authorList>
    </citation>
    <scope>NUCLEOTIDE SEQUENCE [LARGE SCALE GENOMIC DNA]</scope>
</reference>
<keyword evidence="4" id="KW-0812">Transmembrane</keyword>
<dbReference type="Pfam" id="PF01753">
    <property type="entry name" value="zf-MYND"/>
    <property type="match status" value="1"/>
</dbReference>
<dbReference type="EMBL" id="CABITT030000005">
    <property type="protein sequence ID" value="VVB05377.1"/>
    <property type="molecule type" value="Genomic_DNA"/>
</dbReference>
<evidence type="ECO:0000256" key="1">
    <source>
        <dbReference type="ARBA" id="ARBA00022723"/>
    </source>
</evidence>
<evidence type="ECO:0000256" key="2">
    <source>
        <dbReference type="ARBA" id="ARBA00022771"/>
    </source>
</evidence>
<accession>A0A565BVG4</accession>
<evidence type="ECO:0000256" key="3">
    <source>
        <dbReference type="ARBA" id="ARBA00022833"/>
    </source>
</evidence>
<dbReference type="InterPro" id="IPR002893">
    <property type="entry name" value="Znf_MYND"/>
</dbReference>
<organism evidence="6 7">
    <name type="scientific">Arabis nemorensis</name>
    <dbReference type="NCBI Taxonomy" id="586526"/>
    <lineage>
        <taxon>Eukaryota</taxon>
        <taxon>Viridiplantae</taxon>
        <taxon>Streptophyta</taxon>
        <taxon>Embryophyta</taxon>
        <taxon>Tracheophyta</taxon>
        <taxon>Spermatophyta</taxon>
        <taxon>Magnoliopsida</taxon>
        <taxon>eudicotyledons</taxon>
        <taxon>Gunneridae</taxon>
        <taxon>Pentapetalae</taxon>
        <taxon>rosids</taxon>
        <taxon>malvids</taxon>
        <taxon>Brassicales</taxon>
        <taxon>Brassicaceae</taxon>
        <taxon>Arabideae</taxon>
        <taxon>Arabis</taxon>
    </lineage>
</organism>
<proteinExistence type="predicted"/>
<evidence type="ECO:0000259" key="5">
    <source>
        <dbReference type="Pfam" id="PF01753"/>
    </source>
</evidence>
<keyword evidence="4" id="KW-1133">Transmembrane helix</keyword>
<evidence type="ECO:0000313" key="7">
    <source>
        <dbReference type="Proteomes" id="UP000489600"/>
    </source>
</evidence>
<dbReference type="SUPFAM" id="SSF144232">
    <property type="entry name" value="HIT/MYND zinc finger-like"/>
    <property type="match status" value="1"/>
</dbReference>